<dbReference type="OrthoDB" id="1431247at2759"/>
<feature type="domain" description="SHSP" evidence="3">
    <location>
        <begin position="6"/>
        <end position="128"/>
    </location>
</feature>
<evidence type="ECO:0000313" key="5">
    <source>
        <dbReference type="Proteomes" id="UP000218811"/>
    </source>
</evidence>
<evidence type="ECO:0000313" key="4">
    <source>
        <dbReference type="EMBL" id="PCH44762.1"/>
    </source>
</evidence>
<organism evidence="4 5">
    <name type="scientific">Wolfiporia cocos (strain MD-104)</name>
    <name type="common">Brown rot fungus</name>
    <dbReference type="NCBI Taxonomy" id="742152"/>
    <lineage>
        <taxon>Eukaryota</taxon>
        <taxon>Fungi</taxon>
        <taxon>Dikarya</taxon>
        <taxon>Basidiomycota</taxon>
        <taxon>Agaricomycotina</taxon>
        <taxon>Agaricomycetes</taxon>
        <taxon>Polyporales</taxon>
        <taxon>Phaeolaceae</taxon>
        <taxon>Wolfiporia</taxon>
    </lineage>
</organism>
<dbReference type="Proteomes" id="UP000218811">
    <property type="component" value="Unassembled WGS sequence"/>
</dbReference>
<dbReference type="InterPro" id="IPR008978">
    <property type="entry name" value="HSP20-like_chaperone"/>
</dbReference>
<dbReference type="OMA" id="KCGAFAG"/>
<dbReference type="InterPro" id="IPR002068">
    <property type="entry name" value="A-crystallin/Hsp20_dom"/>
</dbReference>
<dbReference type="STRING" id="742152.A0A2H3JRI0"/>
<dbReference type="AlphaFoldDB" id="A0A2H3JRI0"/>
<dbReference type="Pfam" id="PF00011">
    <property type="entry name" value="HSP20"/>
    <property type="match status" value="1"/>
</dbReference>
<feature type="non-terminal residue" evidence="4">
    <location>
        <position position="1"/>
    </location>
</feature>
<dbReference type="PROSITE" id="PS01031">
    <property type="entry name" value="SHSP"/>
    <property type="match status" value="1"/>
</dbReference>
<gene>
    <name evidence="4" type="ORF">WOLCODRAFT_78330</name>
</gene>
<dbReference type="CDD" id="cd06464">
    <property type="entry name" value="ACD_sHsps-like"/>
    <property type="match status" value="1"/>
</dbReference>
<reference evidence="4 5" key="1">
    <citation type="journal article" date="2012" name="Science">
        <title>The Paleozoic origin of enzymatic lignin decomposition reconstructed from 31 fungal genomes.</title>
        <authorList>
            <person name="Floudas D."/>
            <person name="Binder M."/>
            <person name="Riley R."/>
            <person name="Barry K."/>
            <person name="Blanchette R.A."/>
            <person name="Henrissat B."/>
            <person name="Martinez A.T."/>
            <person name="Otillar R."/>
            <person name="Spatafora J.W."/>
            <person name="Yadav J.S."/>
            <person name="Aerts A."/>
            <person name="Benoit I."/>
            <person name="Boyd A."/>
            <person name="Carlson A."/>
            <person name="Copeland A."/>
            <person name="Coutinho P.M."/>
            <person name="de Vries R.P."/>
            <person name="Ferreira P."/>
            <person name="Findley K."/>
            <person name="Foster B."/>
            <person name="Gaskell J."/>
            <person name="Glotzer D."/>
            <person name="Gorecki P."/>
            <person name="Heitman J."/>
            <person name="Hesse C."/>
            <person name="Hori C."/>
            <person name="Igarashi K."/>
            <person name="Jurgens J.A."/>
            <person name="Kallen N."/>
            <person name="Kersten P."/>
            <person name="Kohler A."/>
            <person name="Kuees U."/>
            <person name="Kumar T.K.A."/>
            <person name="Kuo A."/>
            <person name="LaButti K."/>
            <person name="Larrondo L.F."/>
            <person name="Lindquist E."/>
            <person name="Ling A."/>
            <person name="Lombard V."/>
            <person name="Lucas S."/>
            <person name="Lundell T."/>
            <person name="Martin R."/>
            <person name="McLaughlin D.J."/>
            <person name="Morgenstern I."/>
            <person name="Morin E."/>
            <person name="Murat C."/>
            <person name="Nagy L.G."/>
            <person name="Nolan M."/>
            <person name="Ohm R.A."/>
            <person name="Patyshakuliyeva A."/>
            <person name="Rokas A."/>
            <person name="Ruiz-Duenas F.J."/>
            <person name="Sabat G."/>
            <person name="Salamov A."/>
            <person name="Samejima M."/>
            <person name="Schmutz J."/>
            <person name="Slot J.C."/>
            <person name="St John F."/>
            <person name="Stenlid J."/>
            <person name="Sun H."/>
            <person name="Sun S."/>
            <person name="Syed K."/>
            <person name="Tsang A."/>
            <person name="Wiebenga A."/>
            <person name="Young D."/>
            <person name="Pisabarro A."/>
            <person name="Eastwood D.C."/>
            <person name="Martin F."/>
            <person name="Cullen D."/>
            <person name="Grigoriev I.V."/>
            <person name="Hibbett D.S."/>
        </authorList>
    </citation>
    <scope>NUCLEOTIDE SEQUENCE [LARGE SCALE GENOMIC DNA]</scope>
    <source>
        <strain evidence="4 5">MD-104</strain>
    </source>
</reference>
<dbReference type="EMBL" id="KB468168">
    <property type="protein sequence ID" value="PCH44762.1"/>
    <property type="molecule type" value="Genomic_DNA"/>
</dbReference>
<evidence type="ECO:0000256" key="2">
    <source>
        <dbReference type="RuleBase" id="RU003616"/>
    </source>
</evidence>
<protein>
    <recommendedName>
        <fullName evidence="3">SHSP domain-containing protein</fullName>
    </recommendedName>
</protein>
<sequence>SARAPRRVYKIATDVQLDTDAGVLVAVFELPGVKRADVRVRLAACPVSRALQLVVAGVSRPRLVQERGPVVRQRKCGAFAGSVAVPFGTTAADVRATMEDGLLTVTVLMQNAGVAAPPQDVSTDIEIA</sequence>
<evidence type="ECO:0000256" key="1">
    <source>
        <dbReference type="PROSITE-ProRule" id="PRU00285"/>
    </source>
</evidence>
<comment type="similarity">
    <text evidence="1 2">Belongs to the small heat shock protein (HSP20) family.</text>
</comment>
<name>A0A2H3JRI0_WOLCO</name>
<evidence type="ECO:0000259" key="3">
    <source>
        <dbReference type="PROSITE" id="PS01031"/>
    </source>
</evidence>
<proteinExistence type="inferred from homology"/>
<accession>A0A2H3JRI0</accession>
<dbReference type="Gene3D" id="2.60.40.790">
    <property type="match status" value="1"/>
</dbReference>
<dbReference type="SUPFAM" id="SSF49764">
    <property type="entry name" value="HSP20-like chaperones"/>
    <property type="match status" value="1"/>
</dbReference>
<keyword evidence="5" id="KW-1185">Reference proteome</keyword>